<keyword evidence="1" id="KW-0329">Glyoxylate bypass</keyword>
<keyword evidence="8 13" id="KW-0378">Hydrolase</keyword>
<dbReference type="HAMAP" id="MF_00747">
    <property type="entry name" value="AceK"/>
    <property type="match status" value="1"/>
</dbReference>
<dbReference type="Pfam" id="PF20423">
    <property type="entry name" value="AceK_regulatory"/>
    <property type="match status" value="1"/>
</dbReference>
<evidence type="ECO:0000256" key="3">
    <source>
        <dbReference type="ARBA" id="ARBA00022527"/>
    </source>
</evidence>
<keyword evidence="14" id="KW-1185">Reference proteome</keyword>
<reference evidence="13" key="1">
    <citation type="submission" date="2016-01" db="EMBL/GenBank/DDBJ databases">
        <authorList>
            <person name="Mcilroy J.S."/>
            <person name="Karst M S."/>
            <person name="Albertsen M."/>
        </authorList>
    </citation>
    <scope>NUCLEOTIDE SEQUENCE</scope>
    <source>
        <strain evidence="13">Cfx-K</strain>
    </source>
</reference>
<keyword evidence="7 13" id="KW-0418">Kinase</keyword>
<keyword evidence="6" id="KW-0547">Nucleotide-binding</keyword>
<keyword evidence="5 13" id="KW-0808">Transferase</keyword>
<evidence type="ECO:0000256" key="9">
    <source>
        <dbReference type="ARBA" id="ARBA00022840"/>
    </source>
</evidence>
<evidence type="ECO:0000256" key="2">
    <source>
        <dbReference type="ARBA" id="ARBA00022490"/>
    </source>
</evidence>
<organism evidence="13 14">
    <name type="scientific">Candidatus Promineifilum breve</name>
    <dbReference type="NCBI Taxonomy" id="1806508"/>
    <lineage>
        <taxon>Bacteria</taxon>
        <taxon>Bacillati</taxon>
        <taxon>Chloroflexota</taxon>
        <taxon>Ardenticatenia</taxon>
        <taxon>Candidatus Promineifilales</taxon>
        <taxon>Candidatus Promineifilaceae</taxon>
        <taxon>Candidatus Promineifilum</taxon>
    </lineage>
</organism>
<name>A0A170PFC8_9CHLR</name>
<dbReference type="OrthoDB" id="9770427at2"/>
<evidence type="ECO:0000256" key="4">
    <source>
        <dbReference type="ARBA" id="ARBA00022532"/>
    </source>
</evidence>
<evidence type="ECO:0000256" key="10">
    <source>
        <dbReference type="ARBA" id="ARBA00022912"/>
    </source>
</evidence>
<keyword evidence="4" id="KW-0816">Tricarboxylic acid cycle</keyword>
<dbReference type="GO" id="GO:0005524">
    <property type="term" value="F:ATP binding"/>
    <property type="evidence" value="ECO:0007669"/>
    <property type="project" value="UniProtKB-KW"/>
</dbReference>
<evidence type="ECO:0000259" key="11">
    <source>
        <dbReference type="Pfam" id="PF06315"/>
    </source>
</evidence>
<evidence type="ECO:0000259" key="12">
    <source>
        <dbReference type="Pfam" id="PF20423"/>
    </source>
</evidence>
<protein>
    <submittedName>
        <fullName evidence="13">Isocitrate dehydrogenase kinase/phosphatase</fullName>
        <ecNumber evidence="13">2.7.11.5</ecNumber>
        <ecNumber evidence="13">3.1.3.-</ecNumber>
    </submittedName>
</protein>
<dbReference type="GO" id="GO:0006099">
    <property type="term" value="P:tricarboxylic acid cycle"/>
    <property type="evidence" value="ECO:0007669"/>
    <property type="project" value="UniProtKB-KW"/>
</dbReference>
<keyword evidence="2" id="KW-0963">Cytoplasm</keyword>
<evidence type="ECO:0000256" key="1">
    <source>
        <dbReference type="ARBA" id="ARBA00022435"/>
    </source>
</evidence>
<dbReference type="InterPro" id="IPR010452">
    <property type="entry name" value="Isocitrate_DH_AceK"/>
</dbReference>
<dbReference type="GO" id="GO:0006006">
    <property type="term" value="P:glucose metabolic process"/>
    <property type="evidence" value="ECO:0007669"/>
    <property type="project" value="InterPro"/>
</dbReference>
<dbReference type="EC" id="3.1.3.-" evidence="13"/>
<gene>
    <name evidence="13" type="primary">aceK</name>
    <name evidence="13" type="ORF">CFX0092_A1239</name>
</gene>
<dbReference type="GO" id="GO:0005737">
    <property type="term" value="C:cytoplasm"/>
    <property type="evidence" value="ECO:0007669"/>
    <property type="project" value="InterPro"/>
</dbReference>
<evidence type="ECO:0000256" key="7">
    <source>
        <dbReference type="ARBA" id="ARBA00022777"/>
    </source>
</evidence>
<evidence type="ECO:0000256" key="5">
    <source>
        <dbReference type="ARBA" id="ARBA00022679"/>
    </source>
</evidence>
<sequence length="581" mass="66505">MNQRLSGSRLANVGAKTISTAYATLHAQHQAITERARHRFDTQDWAGLQADTAERLGLYRRIVDLVEAAVRDLLGDRVEDKIIWASMKAVYSGLIADRDDWELAETFFNSATRRIFTTVGVDHHMEFVATDFETPPTRPRAPVYRVYNRAATTVDLIAAILRDFSFATPYRHADQDAGLIAGRITAQLEKLGALQTIDRVEMIRAPFFRGMGAYLVGRLFSGSHRIPLALALLHSPEGIVVDAVLLDENSVSILFSFAHSYFHVEVDRVYDLVHFLKSMLPRKRTGELYISLGYHKHGKTELYRDLLDHLASTTDKFEIARGQRGMVMLVFTMPGYDMVFKVIKDHFNYPKDSTRKEVMGKYDLVYRHDRAGRLVDAQAFEYLEFGRDLFSDELLAILAADCGQSVCITEESVVIAHAYFQRRVIPLDIYVREARDHAAHLAVCDYGQAIKDMASCNIFPGDMLLKNFGVTRHGRVVFYDYDELCLLEECNFRRLPPRDRYEEELAAEPWFHVNPNDIFPEEFPNFLGLSGALRAAFEDCHADLYTADYWREQQAALRAGRHAHIFPYQSEQRLYQDIYSL</sequence>
<dbReference type="GO" id="GO:0004721">
    <property type="term" value="F:phosphoprotein phosphatase activity"/>
    <property type="evidence" value="ECO:0007669"/>
    <property type="project" value="UniProtKB-KW"/>
</dbReference>
<dbReference type="Proteomes" id="UP000215027">
    <property type="component" value="Chromosome I"/>
</dbReference>
<dbReference type="EC" id="2.7.11.5" evidence="13"/>
<evidence type="ECO:0000313" key="13">
    <source>
        <dbReference type="EMBL" id="CUS03117.2"/>
    </source>
</evidence>
<dbReference type="GO" id="GO:0004674">
    <property type="term" value="F:protein serine/threonine kinase activity"/>
    <property type="evidence" value="ECO:0007669"/>
    <property type="project" value="UniProtKB-KW"/>
</dbReference>
<dbReference type="AlphaFoldDB" id="A0A170PFC8"/>
<dbReference type="PANTHER" id="PTHR39559:SF1">
    <property type="entry name" value="ISOCITRATE DEHYDROGENASE KINASE_PHOSPHATASE"/>
    <property type="match status" value="1"/>
</dbReference>
<dbReference type="InterPro" id="IPR046855">
    <property type="entry name" value="AceK_kinase"/>
</dbReference>
<dbReference type="GO" id="GO:0008772">
    <property type="term" value="F:[isocitrate dehydrogenase (NADP+)] kinase activity"/>
    <property type="evidence" value="ECO:0007669"/>
    <property type="project" value="UniProtKB-EC"/>
</dbReference>
<dbReference type="GO" id="GO:0016208">
    <property type="term" value="F:AMP binding"/>
    <property type="evidence" value="ECO:0007669"/>
    <property type="project" value="TreeGrafter"/>
</dbReference>
<dbReference type="RefSeq" id="WP_095042655.1">
    <property type="nucleotide sequence ID" value="NZ_LN890655.1"/>
</dbReference>
<keyword evidence="9" id="KW-0067">ATP-binding</keyword>
<dbReference type="PANTHER" id="PTHR39559">
    <property type="match status" value="1"/>
</dbReference>
<dbReference type="EMBL" id="LN890655">
    <property type="protein sequence ID" value="CUS03117.2"/>
    <property type="molecule type" value="Genomic_DNA"/>
</dbReference>
<keyword evidence="10" id="KW-0904">Protein phosphatase</keyword>
<evidence type="ECO:0000313" key="14">
    <source>
        <dbReference type="Proteomes" id="UP000215027"/>
    </source>
</evidence>
<dbReference type="KEGG" id="pbf:CFX0092_A1239"/>
<proteinExistence type="inferred from homology"/>
<evidence type="ECO:0000256" key="8">
    <source>
        <dbReference type="ARBA" id="ARBA00022801"/>
    </source>
</evidence>
<evidence type="ECO:0000256" key="6">
    <source>
        <dbReference type="ARBA" id="ARBA00022741"/>
    </source>
</evidence>
<dbReference type="GO" id="GO:0006097">
    <property type="term" value="P:glyoxylate cycle"/>
    <property type="evidence" value="ECO:0007669"/>
    <property type="project" value="UniProtKB-KW"/>
</dbReference>
<dbReference type="PIRSF" id="PIRSF000719">
    <property type="entry name" value="AceK"/>
    <property type="match status" value="1"/>
</dbReference>
<feature type="domain" description="Isocitrate dehydrogenase kinase/phosphatase (AceK) kinase" evidence="11">
    <location>
        <begin position="315"/>
        <end position="569"/>
    </location>
</feature>
<accession>A0A170PFC8</accession>
<dbReference type="NCBIfam" id="NF002804">
    <property type="entry name" value="PRK02946.1"/>
    <property type="match status" value="1"/>
</dbReference>
<dbReference type="InterPro" id="IPR046854">
    <property type="entry name" value="AceK_regulatory"/>
</dbReference>
<dbReference type="Pfam" id="PF06315">
    <property type="entry name" value="AceK_kinase"/>
    <property type="match status" value="1"/>
</dbReference>
<keyword evidence="3" id="KW-0723">Serine/threonine-protein kinase</keyword>
<feature type="domain" description="Isocitrate dehydrogenase kinase/phosphatase (AceK) regulatory" evidence="12">
    <location>
        <begin position="15"/>
        <end position="313"/>
    </location>
</feature>